<dbReference type="AlphaFoldDB" id="A0A4R6JDE3"/>
<dbReference type="InterPro" id="IPR016259">
    <property type="entry name" value="Hygromycin-B_Kinase"/>
</dbReference>
<evidence type="ECO:0000313" key="3">
    <source>
        <dbReference type="Proteomes" id="UP000295388"/>
    </source>
</evidence>
<dbReference type="RefSeq" id="WP_238166092.1">
    <property type="nucleotide sequence ID" value="NZ_SNWQ01000030.1"/>
</dbReference>
<dbReference type="SUPFAM" id="SSF56112">
    <property type="entry name" value="Protein kinase-like (PK-like)"/>
    <property type="match status" value="1"/>
</dbReference>
<dbReference type="Gene3D" id="3.90.1200.10">
    <property type="match status" value="1"/>
</dbReference>
<organism evidence="2 3">
    <name type="scientific">Kribbella caucasensis</name>
    <dbReference type="NCBI Taxonomy" id="2512215"/>
    <lineage>
        <taxon>Bacteria</taxon>
        <taxon>Bacillati</taxon>
        <taxon>Actinomycetota</taxon>
        <taxon>Actinomycetes</taxon>
        <taxon>Propionibacteriales</taxon>
        <taxon>Kribbellaceae</taxon>
        <taxon>Kribbella</taxon>
    </lineage>
</organism>
<keyword evidence="3" id="KW-1185">Reference proteome</keyword>
<evidence type="ECO:0000313" key="2">
    <source>
        <dbReference type="EMBL" id="TDO33829.1"/>
    </source>
</evidence>
<proteinExistence type="predicted"/>
<sequence>MRVEDLTRKAYPDSEIVPRSGGELNTVFEVRRSAGPQLIVKVYAPESTWRQAKEIHVYGLLAHELGDAIPQVVHAEPPDKTDETDETDAFTVLTKLDGVPLSETSPPDWRPIYRQLGALLAKIHSIRQPAYGYLTDHIIDPLPTNSQYMRRQFAKKIDEFHGDPELKQHIAQYVDQRAALLERNVQPVLCHNDFHEGNVLVDPNTWQVRGFVDVENAIAADPLMDLAKTDYYSIHDDKAKLDGLLDGYGELPPEWRERTTLYRLYHALELWDWLHSIGTVDPLDSIAGDLRSILGITRNRH</sequence>
<accession>A0A4R6JDE3</accession>
<dbReference type="EMBL" id="SNWQ01000030">
    <property type="protein sequence ID" value="TDO33829.1"/>
    <property type="molecule type" value="Genomic_DNA"/>
</dbReference>
<comment type="caution">
    <text evidence="2">The sequence shown here is derived from an EMBL/GenBank/DDBJ whole genome shotgun (WGS) entry which is preliminary data.</text>
</comment>
<protein>
    <submittedName>
        <fullName evidence="2">Ser/Thr protein kinase RdoA (MazF antagonist)</fullName>
    </submittedName>
</protein>
<dbReference type="Pfam" id="PF01636">
    <property type="entry name" value="APH"/>
    <property type="match status" value="1"/>
</dbReference>
<dbReference type="InterPro" id="IPR051678">
    <property type="entry name" value="AGP_Transferase"/>
</dbReference>
<keyword evidence="2" id="KW-0418">Kinase</keyword>
<dbReference type="InterPro" id="IPR011009">
    <property type="entry name" value="Kinase-like_dom_sf"/>
</dbReference>
<reference evidence="2 3" key="1">
    <citation type="submission" date="2019-03" db="EMBL/GenBank/DDBJ databases">
        <title>Genomic Encyclopedia of Type Strains, Phase III (KMG-III): the genomes of soil and plant-associated and newly described type strains.</title>
        <authorList>
            <person name="Whitman W."/>
        </authorList>
    </citation>
    <scope>NUCLEOTIDE SEQUENCE [LARGE SCALE GENOMIC DNA]</scope>
    <source>
        <strain evidence="2 3">VKM Ac-2527</strain>
    </source>
</reference>
<gene>
    <name evidence="2" type="ORF">EV643_13012</name>
</gene>
<keyword evidence="2" id="KW-0808">Transferase</keyword>
<name>A0A4R6JDE3_9ACTN</name>
<dbReference type="InterPro" id="IPR002575">
    <property type="entry name" value="Aminoglycoside_PTrfase"/>
</dbReference>
<dbReference type="Proteomes" id="UP000295388">
    <property type="component" value="Unassembled WGS sequence"/>
</dbReference>
<evidence type="ECO:0000259" key="1">
    <source>
        <dbReference type="Pfam" id="PF01636"/>
    </source>
</evidence>
<feature type="domain" description="Aminoglycoside phosphotransferase" evidence="1">
    <location>
        <begin position="16"/>
        <end position="257"/>
    </location>
</feature>
<dbReference type="PIRSF" id="PIRSF000707">
    <property type="entry name" value="Hygromycin-B_kinase"/>
    <property type="match status" value="1"/>
</dbReference>
<dbReference type="GO" id="GO:0016301">
    <property type="term" value="F:kinase activity"/>
    <property type="evidence" value="ECO:0007669"/>
    <property type="project" value="UniProtKB-KW"/>
</dbReference>
<dbReference type="PANTHER" id="PTHR21310">
    <property type="entry name" value="AMINOGLYCOSIDE PHOSPHOTRANSFERASE-RELATED-RELATED"/>
    <property type="match status" value="1"/>
</dbReference>